<dbReference type="HOGENOM" id="CLU_2591191_0_0_1"/>
<gene>
    <name evidence="1" type="ORF">SCLCIDRAFT_1224229</name>
</gene>
<dbReference type="AlphaFoldDB" id="A0A0C2ZFR8"/>
<dbReference type="Proteomes" id="UP000053989">
    <property type="component" value="Unassembled WGS sequence"/>
</dbReference>
<accession>A0A0C2ZFR8</accession>
<reference evidence="1 2" key="1">
    <citation type="submission" date="2014-04" db="EMBL/GenBank/DDBJ databases">
        <authorList>
            <consortium name="DOE Joint Genome Institute"/>
            <person name="Kuo A."/>
            <person name="Kohler A."/>
            <person name="Nagy L.G."/>
            <person name="Floudas D."/>
            <person name="Copeland A."/>
            <person name="Barry K.W."/>
            <person name="Cichocki N."/>
            <person name="Veneault-Fourrey C."/>
            <person name="LaButti K."/>
            <person name="Lindquist E.A."/>
            <person name="Lipzen A."/>
            <person name="Lundell T."/>
            <person name="Morin E."/>
            <person name="Murat C."/>
            <person name="Sun H."/>
            <person name="Tunlid A."/>
            <person name="Henrissat B."/>
            <person name="Grigoriev I.V."/>
            <person name="Hibbett D.S."/>
            <person name="Martin F."/>
            <person name="Nordberg H.P."/>
            <person name="Cantor M.N."/>
            <person name="Hua S.X."/>
        </authorList>
    </citation>
    <scope>NUCLEOTIDE SEQUENCE [LARGE SCALE GENOMIC DNA]</scope>
    <source>
        <strain evidence="1 2">Foug A</strain>
    </source>
</reference>
<organism evidence="1 2">
    <name type="scientific">Scleroderma citrinum Foug A</name>
    <dbReference type="NCBI Taxonomy" id="1036808"/>
    <lineage>
        <taxon>Eukaryota</taxon>
        <taxon>Fungi</taxon>
        <taxon>Dikarya</taxon>
        <taxon>Basidiomycota</taxon>
        <taxon>Agaricomycotina</taxon>
        <taxon>Agaricomycetes</taxon>
        <taxon>Agaricomycetidae</taxon>
        <taxon>Boletales</taxon>
        <taxon>Sclerodermatineae</taxon>
        <taxon>Sclerodermataceae</taxon>
        <taxon>Scleroderma</taxon>
    </lineage>
</organism>
<proteinExistence type="predicted"/>
<keyword evidence="2" id="KW-1185">Reference proteome</keyword>
<name>A0A0C2ZFR8_9AGAM</name>
<reference evidence="2" key="2">
    <citation type="submission" date="2015-01" db="EMBL/GenBank/DDBJ databases">
        <title>Evolutionary Origins and Diversification of the Mycorrhizal Mutualists.</title>
        <authorList>
            <consortium name="DOE Joint Genome Institute"/>
            <consortium name="Mycorrhizal Genomics Consortium"/>
            <person name="Kohler A."/>
            <person name="Kuo A."/>
            <person name="Nagy L.G."/>
            <person name="Floudas D."/>
            <person name="Copeland A."/>
            <person name="Barry K.W."/>
            <person name="Cichocki N."/>
            <person name="Veneault-Fourrey C."/>
            <person name="LaButti K."/>
            <person name="Lindquist E.A."/>
            <person name="Lipzen A."/>
            <person name="Lundell T."/>
            <person name="Morin E."/>
            <person name="Murat C."/>
            <person name="Riley R."/>
            <person name="Ohm R."/>
            <person name="Sun H."/>
            <person name="Tunlid A."/>
            <person name="Henrissat B."/>
            <person name="Grigoriev I.V."/>
            <person name="Hibbett D.S."/>
            <person name="Martin F."/>
        </authorList>
    </citation>
    <scope>NUCLEOTIDE SEQUENCE [LARGE SCALE GENOMIC DNA]</scope>
    <source>
        <strain evidence="2">Foug A</strain>
    </source>
</reference>
<sequence>MWDSFFGFLASLNPFTHIIKLKHEWQSIQPPLLPYHHHHCKRTDTIMHHNERLCPKATGYSKITHSRMSYHGVPMEISLS</sequence>
<dbReference type="EMBL" id="KN822243">
    <property type="protein sequence ID" value="KIM51712.1"/>
    <property type="molecule type" value="Genomic_DNA"/>
</dbReference>
<evidence type="ECO:0000313" key="1">
    <source>
        <dbReference type="EMBL" id="KIM51712.1"/>
    </source>
</evidence>
<dbReference type="InParanoid" id="A0A0C2ZFR8"/>
<evidence type="ECO:0000313" key="2">
    <source>
        <dbReference type="Proteomes" id="UP000053989"/>
    </source>
</evidence>
<protein>
    <submittedName>
        <fullName evidence="1">Uncharacterized protein</fullName>
    </submittedName>
</protein>